<dbReference type="Proteomes" id="UP000036938">
    <property type="component" value="Unassembled WGS sequence"/>
</dbReference>
<dbReference type="PANTHER" id="PTHR34203:SF15">
    <property type="entry name" value="SLL1173 PROTEIN"/>
    <property type="match status" value="1"/>
</dbReference>
<dbReference type="AlphaFoldDB" id="A0A0L1JS11"/>
<dbReference type="STRING" id="1317121.ATO11_08220"/>
<dbReference type="InterPro" id="IPR011990">
    <property type="entry name" value="TPR-like_helical_dom_sf"/>
</dbReference>
<dbReference type="OrthoDB" id="456767at2"/>
<evidence type="ECO:0000313" key="2">
    <source>
        <dbReference type="EMBL" id="KNG94198.1"/>
    </source>
</evidence>
<gene>
    <name evidence="2" type="ORF">ATO11_08220</name>
</gene>
<dbReference type="Pfam" id="PF05050">
    <property type="entry name" value="Methyltransf_21"/>
    <property type="match status" value="1"/>
</dbReference>
<dbReference type="SUPFAM" id="SSF53335">
    <property type="entry name" value="S-adenosyl-L-methionine-dependent methyltransferases"/>
    <property type="match status" value="1"/>
</dbReference>
<sequence>MTEEMLETTVDRYHLRAPKSLVKPYHLMALATGSYEWPERALAREHVAAGDTVLDFGAGLGIVASDIADSEAKAKVYSIEPAHASYLAARDTLALNRSDTIELRHGLVQSRAGAARNPDPVLYKDDENYLGHGQSIATGSGAESEHPPVMLLDDLIAETAPTVLNIDIEGGEADIFEGVDLSGVRTVIVEFHPDILGIDGCRAVADTLIAAGLALDFDAFYHTTGLFQRAPGSTLALPEDRAAFDRLLEYAMAPDNVRPRFRKAAYAAHPHNLYLRYRNFLRDWTDGEAPQAVVRTCRNSPFAALARSTATNIALERQNIAAARILCDTVSPRQRTGFDHFLNARVLLAEGQQEQALGVVRRACTGFPAFGPAHLLRGYLAAASGDMAQAKQAVDSASRAYVPAPEEDIRTARAEIGLD</sequence>
<keyword evidence="3" id="KW-1185">Reference proteome</keyword>
<dbReference type="SUPFAM" id="SSF48452">
    <property type="entry name" value="TPR-like"/>
    <property type="match status" value="1"/>
</dbReference>
<proteinExistence type="predicted"/>
<feature type="domain" description="Methyltransferase FkbM" evidence="1">
    <location>
        <begin position="57"/>
        <end position="194"/>
    </location>
</feature>
<dbReference type="NCBIfam" id="TIGR01444">
    <property type="entry name" value="fkbM_fam"/>
    <property type="match status" value="1"/>
</dbReference>
<evidence type="ECO:0000313" key="3">
    <source>
        <dbReference type="Proteomes" id="UP000036938"/>
    </source>
</evidence>
<evidence type="ECO:0000259" key="1">
    <source>
        <dbReference type="Pfam" id="PF05050"/>
    </source>
</evidence>
<dbReference type="InterPro" id="IPR052514">
    <property type="entry name" value="SAM-dependent_MTase"/>
</dbReference>
<dbReference type="RefSeq" id="WP_050530348.1">
    <property type="nucleotide sequence ID" value="NZ_AQQZ01000003.1"/>
</dbReference>
<dbReference type="PANTHER" id="PTHR34203">
    <property type="entry name" value="METHYLTRANSFERASE, FKBM FAMILY PROTEIN"/>
    <property type="match status" value="1"/>
</dbReference>
<reference evidence="2 3" key="1">
    <citation type="journal article" date="2015" name="Int. J. Syst. Evol. Microbiol.">
        <title>Aestuariivita atlantica sp. nov., isolated from deep sea sediment of the Atlantic Ocean.</title>
        <authorList>
            <person name="Li G."/>
            <person name="Lai Q."/>
            <person name="Du Y."/>
            <person name="Liu X."/>
            <person name="Sun F."/>
            <person name="Shao Z."/>
        </authorList>
    </citation>
    <scope>NUCLEOTIDE SEQUENCE [LARGE SCALE GENOMIC DNA]</scope>
    <source>
        <strain evidence="2 3">22II-S11-z3</strain>
    </source>
</reference>
<dbReference type="InterPro" id="IPR029063">
    <property type="entry name" value="SAM-dependent_MTases_sf"/>
</dbReference>
<name>A0A0L1JS11_9RHOB</name>
<dbReference type="CDD" id="cd02440">
    <property type="entry name" value="AdoMet_MTases"/>
    <property type="match status" value="1"/>
</dbReference>
<dbReference type="InterPro" id="IPR006342">
    <property type="entry name" value="FkbM_mtfrase"/>
</dbReference>
<dbReference type="EMBL" id="AQQZ01000003">
    <property type="protein sequence ID" value="KNG94198.1"/>
    <property type="molecule type" value="Genomic_DNA"/>
</dbReference>
<accession>A0A0L1JS11</accession>
<organism evidence="2 3">
    <name type="scientific">Pseudaestuariivita atlantica</name>
    <dbReference type="NCBI Taxonomy" id="1317121"/>
    <lineage>
        <taxon>Bacteria</taxon>
        <taxon>Pseudomonadati</taxon>
        <taxon>Pseudomonadota</taxon>
        <taxon>Alphaproteobacteria</taxon>
        <taxon>Rhodobacterales</taxon>
        <taxon>Paracoccaceae</taxon>
        <taxon>Pseudaestuariivita</taxon>
    </lineage>
</organism>
<protein>
    <recommendedName>
        <fullName evidence="1">Methyltransferase FkbM domain-containing protein</fullName>
    </recommendedName>
</protein>
<comment type="caution">
    <text evidence="2">The sequence shown here is derived from an EMBL/GenBank/DDBJ whole genome shotgun (WGS) entry which is preliminary data.</text>
</comment>
<dbReference type="Gene3D" id="3.40.50.150">
    <property type="entry name" value="Vaccinia Virus protein VP39"/>
    <property type="match status" value="1"/>
</dbReference>